<dbReference type="OrthoDB" id="30931at2759"/>
<dbReference type="AlphaFoldDB" id="A0A7M7MXM5"/>
<evidence type="ECO:0000256" key="1">
    <source>
        <dbReference type="PROSITE-ProRule" id="PRU00267"/>
    </source>
</evidence>
<feature type="region of interest" description="Disordered" evidence="3">
    <location>
        <begin position="319"/>
        <end position="474"/>
    </location>
</feature>
<keyword evidence="6" id="KW-1185">Reference proteome</keyword>
<keyword evidence="2" id="KW-0175">Coiled coil</keyword>
<dbReference type="SMART" id="SM00398">
    <property type="entry name" value="HMG"/>
    <property type="match status" value="1"/>
</dbReference>
<dbReference type="InterPro" id="IPR036910">
    <property type="entry name" value="HMG_box_dom_sf"/>
</dbReference>
<keyword evidence="1" id="KW-0539">Nucleus</keyword>
<feature type="region of interest" description="Disordered" evidence="3">
    <location>
        <begin position="1"/>
        <end position="64"/>
    </location>
</feature>
<feature type="compositionally biased region" description="Basic and acidic residues" evidence="3">
    <location>
        <begin position="442"/>
        <end position="474"/>
    </location>
</feature>
<dbReference type="GO" id="GO:0016922">
    <property type="term" value="F:nuclear receptor binding"/>
    <property type="evidence" value="ECO:0000318"/>
    <property type="project" value="GO_Central"/>
</dbReference>
<evidence type="ECO:0000313" key="5">
    <source>
        <dbReference type="EnsemblMetazoa" id="XP_030828015"/>
    </source>
</evidence>
<dbReference type="GO" id="GO:0045892">
    <property type="term" value="P:negative regulation of DNA-templated transcription"/>
    <property type="evidence" value="ECO:0000318"/>
    <property type="project" value="GO_Central"/>
</dbReference>
<reference evidence="5" key="2">
    <citation type="submission" date="2021-01" db="UniProtKB">
        <authorList>
            <consortium name="EnsemblMetazoa"/>
        </authorList>
    </citation>
    <scope>IDENTIFICATION</scope>
</reference>
<sequence length="474" mass="53123">MSGASRRSMGGFMNTSQSSHSRPFNTPTTGVIAPGGKSSSPAKGGSHDSRIPKPPKPPDKPLMPYMRYSRSVWEKVKNDNQDLKLWEIGKIIGQMWRDLAEEGKQVFTEEYETEKEEYNRALKSYHNSPAYQAWMVAKGKAQQAIEQESEMDGAIKSEPRMSMQAAEDDDDQEDGYSVKHIAAARFQRNHRLINEIFSDAVVPDPRTVVTDQRMQILKRQVQSLKVHQKKLEAELQLIEEKYQGKKRKFVECSENFTAEMKKLCAEKVEIKWDELMFPDYSQSWASGQRPVLAAKFLSHAAAQPVMASQVQAVPMPNTQVLRRPPSDVPGIKPVQESQQDVGPMPPQRVEPAVEQAAKASSYSSSSSQKKDSPRKPKKFQGHLDALLQSPEESQSSQDETEEEKETPDAAVEKPKEGGTPTEETAKDVVQEGTDLMEISSEEGPKVEDEKAGSEVKAKDDVSKEERSKNESQKE</sequence>
<evidence type="ECO:0000313" key="6">
    <source>
        <dbReference type="Proteomes" id="UP000007110"/>
    </source>
</evidence>
<dbReference type="InterPro" id="IPR009071">
    <property type="entry name" value="HMG_box_dom"/>
</dbReference>
<dbReference type="GeneID" id="588193"/>
<dbReference type="Gene3D" id="1.10.30.10">
    <property type="entry name" value="High mobility group box domain"/>
    <property type="match status" value="1"/>
</dbReference>
<feature type="DNA-binding region" description="HMG box" evidence="1">
    <location>
        <begin position="58"/>
        <end position="126"/>
    </location>
</feature>
<protein>
    <recommendedName>
        <fullName evidence="4">HMG box domain-containing protein</fullName>
    </recommendedName>
</protein>
<feature type="compositionally biased region" description="Basic and acidic residues" evidence="3">
    <location>
        <begin position="45"/>
        <end position="59"/>
    </location>
</feature>
<feature type="compositionally biased region" description="Low complexity" evidence="3">
    <location>
        <begin position="358"/>
        <end position="367"/>
    </location>
</feature>
<proteinExistence type="predicted"/>
<feature type="compositionally biased region" description="Basic and acidic residues" evidence="3">
    <location>
        <begin position="406"/>
        <end position="416"/>
    </location>
</feature>
<organism evidence="5 6">
    <name type="scientific">Strongylocentrotus purpuratus</name>
    <name type="common">Purple sea urchin</name>
    <dbReference type="NCBI Taxonomy" id="7668"/>
    <lineage>
        <taxon>Eukaryota</taxon>
        <taxon>Metazoa</taxon>
        <taxon>Echinodermata</taxon>
        <taxon>Eleutherozoa</taxon>
        <taxon>Echinozoa</taxon>
        <taxon>Echinoidea</taxon>
        <taxon>Euechinoidea</taxon>
        <taxon>Echinacea</taxon>
        <taxon>Camarodonta</taxon>
        <taxon>Echinidea</taxon>
        <taxon>Strongylocentrotidae</taxon>
        <taxon>Strongylocentrotus</taxon>
    </lineage>
</organism>
<dbReference type="InParanoid" id="A0A7M7MXM5"/>
<dbReference type="GO" id="GO:0003677">
    <property type="term" value="F:DNA binding"/>
    <property type="evidence" value="ECO:0007669"/>
    <property type="project" value="UniProtKB-UniRule"/>
</dbReference>
<evidence type="ECO:0000256" key="3">
    <source>
        <dbReference type="SAM" id="MobiDB-lite"/>
    </source>
</evidence>
<dbReference type="EnsemblMetazoa" id="XM_030972155">
    <property type="protein sequence ID" value="XP_030828015"/>
    <property type="gene ID" value="LOC588193"/>
</dbReference>
<dbReference type="GO" id="GO:0016514">
    <property type="term" value="C:SWI/SNF complex"/>
    <property type="evidence" value="ECO:0000318"/>
    <property type="project" value="GO_Central"/>
</dbReference>
<dbReference type="KEGG" id="spu:588193"/>
<dbReference type="CTD" id="6605"/>
<accession>A0A7M7MXM5</accession>
<dbReference type="Pfam" id="PF00505">
    <property type="entry name" value="HMG_box"/>
    <property type="match status" value="1"/>
</dbReference>
<feature type="domain" description="HMG box" evidence="4">
    <location>
        <begin position="58"/>
        <end position="126"/>
    </location>
</feature>
<name>A0A7M7MXM5_STRPU</name>
<dbReference type="EnsemblMetazoa" id="XM_030972154">
    <property type="protein sequence ID" value="XP_030828014"/>
    <property type="gene ID" value="LOC588193"/>
</dbReference>
<dbReference type="CDD" id="cd21983">
    <property type="entry name" value="HMG-box_SMARCE1"/>
    <property type="match status" value="1"/>
</dbReference>
<dbReference type="PANTHER" id="PTHR46232">
    <property type="entry name" value="SMARCE1 REGULATOR OF CHROMATIN"/>
    <property type="match status" value="1"/>
</dbReference>
<feature type="coiled-coil region" evidence="2">
    <location>
        <begin position="214"/>
        <end position="248"/>
    </location>
</feature>
<dbReference type="Proteomes" id="UP000007110">
    <property type="component" value="Unassembled WGS sequence"/>
</dbReference>
<feature type="compositionally biased region" description="Polar residues" evidence="3">
    <location>
        <begin position="13"/>
        <end position="29"/>
    </location>
</feature>
<dbReference type="SUPFAM" id="SSF47095">
    <property type="entry name" value="HMG-box"/>
    <property type="match status" value="1"/>
</dbReference>
<dbReference type="RefSeq" id="XP_030828014.1">
    <property type="nucleotide sequence ID" value="XM_030972154.1"/>
</dbReference>
<feature type="compositionally biased region" description="Low complexity" evidence="3">
    <location>
        <begin position="34"/>
        <end position="44"/>
    </location>
</feature>
<reference evidence="6" key="1">
    <citation type="submission" date="2015-02" db="EMBL/GenBank/DDBJ databases">
        <title>Genome sequencing for Strongylocentrotus purpuratus.</title>
        <authorList>
            <person name="Murali S."/>
            <person name="Liu Y."/>
            <person name="Vee V."/>
            <person name="English A."/>
            <person name="Wang M."/>
            <person name="Skinner E."/>
            <person name="Han Y."/>
            <person name="Muzny D.M."/>
            <person name="Worley K.C."/>
            <person name="Gibbs R.A."/>
        </authorList>
    </citation>
    <scope>NUCLEOTIDE SEQUENCE</scope>
</reference>
<evidence type="ECO:0000256" key="2">
    <source>
        <dbReference type="SAM" id="Coils"/>
    </source>
</evidence>
<dbReference type="FunFam" id="1.10.30.10:FF:000048">
    <property type="entry name" value="Putative SWI/SNF-related matrix-associated actin-dependent regulator chromatin subfamily E member"/>
    <property type="match status" value="1"/>
</dbReference>
<evidence type="ECO:0000259" key="4">
    <source>
        <dbReference type="PROSITE" id="PS50118"/>
    </source>
</evidence>
<dbReference type="PANTHER" id="PTHR46232:SF1">
    <property type="entry name" value="SWI_SNF-RELATED MATRIX-ASSOCIATED ACTIN-DEPENDENT REGULATOR OF CHROMATIN SUBFAMILY E MEMBER 1"/>
    <property type="match status" value="1"/>
</dbReference>
<dbReference type="PROSITE" id="PS50118">
    <property type="entry name" value="HMG_BOX_2"/>
    <property type="match status" value="1"/>
</dbReference>
<dbReference type="RefSeq" id="XP_030828015.1">
    <property type="nucleotide sequence ID" value="XM_030972155.1"/>
</dbReference>
<keyword evidence="1" id="KW-0238">DNA-binding</keyword>